<dbReference type="InterPro" id="IPR041916">
    <property type="entry name" value="Anti_sigma_zinc_sf"/>
</dbReference>
<protein>
    <submittedName>
        <fullName evidence="10">Anti-sigma-L factor RslA</fullName>
    </submittedName>
</protein>
<dbReference type="InterPro" id="IPR027383">
    <property type="entry name" value="Znf_put"/>
</dbReference>
<feature type="region of interest" description="Disordered" evidence="7">
    <location>
        <begin position="120"/>
        <end position="142"/>
    </location>
</feature>
<accession>A0ABP8CST6</accession>
<name>A0ABP8CST6_9ACTN</name>
<gene>
    <name evidence="10" type="primary">rslA</name>
    <name evidence="10" type="ORF">GCM10022254_76010</name>
</gene>
<proteinExistence type="predicted"/>
<sequence length="235" mass="24887">MNGCVDVRTSLGVYVLGALDPAERSQVEAHLAGCPACRDELVGLAGLPAMLGRVDEAQLTEMAGPPPELLDGLLARAAERRQGRLALLRRRVGWAPIAAAACLLLVVGAVFGVLMFPSDTDETATPPPPATSATSTSGERIGAENPATNIKAYVVLKEKKWGTEVELHLAGVPKGSHCRLLVVARDGRRDALGSWYVPYEKGYGEYVGSTMFPRGQLFSLEIVGLDGTPLLTIPT</sequence>
<evidence type="ECO:0000256" key="6">
    <source>
        <dbReference type="ARBA" id="ARBA00023163"/>
    </source>
</evidence>
<organism evidence="10 11">
    <name type="scientific">Actinomadura meridiana</name>
    <dbReference type="NCBI Taxonomy" id="559626"/>
    <lineage>
        <taxon>Bacteria</taxon>
        <taxon>Bacillati</taxon>
        <taxon>Actinomycetota</taxon>
        <taxon>Actinomycetes</taxon>
        <taxon>Streptosporangiales</taxon>
        <taxon>Thermomonosporaceae</taxon>
        <taxon>Actinomadura</taxon>
    </lineage>
</organism>
<keyword evidence="4" id="KW-0805">Transcription regulation</keyword>
<evidence type="ECO:0000256" key="5">
    <source>
        <dbReference type="ARBA" id="ARBA00023136"/>
    </source>
</evidence>
<dbReference type="RefSeq" id="WP_344908020.1">
    <property type="nucleotide sequence ID" value="NZ_BAABAS010000033.1"/>
</dbReference>
<dbReference type="EMBL" id="BAABAS010000033">
    <property type="protein sequence ID" value="GAA4242550.1"/>
    <property type="molecule type" value="Genomic_DNA"/>
</dbReference>
<keyword evidence="2 8" id="KW-0812">Transmembrane</keyword>
<evidence type="ECO:0000256" key="7">
    <source>
        <dbReference type="SAM" id="MobiDB-lite"/>
    </source>
</evidence>
<evidence type="ECO:0000313" key="10">
    <source>
        <dbReference type="EMBL" id="GAA4242550.1"/>
    </source>
</evidence>
<dbReference type="Gene3D" id="1.10.10.1320">
    <property type="entry name" value="Anti-sigma factor, zinc-finger domain"/>
    <property type="match status" value="1"/>
</dbReference>
<keyword evidence="3 8" id="KW-1133">Transmembrane helix</keyword>
<evidence type="ECO:0000256" key="2">
    <source>
        <dbReference type="ARBA" id="ARBA00022692"/>
    </source>
</evidence>
<evidence type="ECO:0000256" key="3">
    <source>
        <dbReference type="ARBA" id="ARBA00022989"/>
    </source>
</evidence>
<dbReference type="Proteomes" id="UP001501710">
    <property type="component" value="Unassembled WGS sequence"/>
</dbReference>
<keyword evidence="6" id="KW-0804">Transcription</keyword>
<keyword evidence="11" id="KW-1185">Reference proteome</keyword>
<reference evidence="11" key="1">
    <citation type="journal article" date="2019" name="Int. J. Syst. Evol. Microbiol.">
        <title>The Global Catalogue of Microorganisms (GCM) 10K type strain sequencing project: providing services to taxonomists for standard genome sequencing and annotation.</title>
        <authorList>
            <consortium name="The Broad Institute Genomics Platform"/>
            <consortium name="The Broad Institute Genome Sequencing Center for Infectious Disease"/>
            <person name="Wu L."/>
            <person name="Ma J."/>
        </authorList>
    </citation>
    <scope>NUCLEOTIDE SEQUENCE [LARGE SCALE GENOMIC DNA]</scope>
    <source>
        <strain evidence="11">JCM 17440</strain>
    </source>
</reference>
<evidence type="ECO:0000313" key="11">
    <source>
        <dbReference type="Proteomes" id="UP001501710"/>
    </source>
</evidence>
<dbReference type="Pfam" id="PF13490">
    <property type="entry name" value="zf-HC2"/>
    <property type="match status" value="1"/>
</dbReference>
<evidence type="ECO:0000259" key="9">
    <source>
        <dbReference type="Pfam" id="PF13490"/>
    </source>
</evidence>
<evidence type="ECO:0000256" key="4">
    <source>
        <dbReference type="ARBA" id="ARBA00023015"/>
    </source>
</evidence>
<keyword evidence="5 8" id="KW-0472">Membrane</keyword>
<evidence type="ECO:0000256" key="8">
    <source>
        <dbReference type="SAM" id="Phobius"/>
    </source>
</evidence>
<comment type="caution">
    <text evidence="10">The sequence shown here is derived from an EMBL/GenBank/DDBJ whole genome shotgun (WGS) entry which is preliminary data.</text>
</comment>
<feature type="domain" description="Putative zinc-finger" evidence="9">
    <location>
        <begin position="4"/>
        <end position="38"/>
    </location>
</feature>
<feature type="transmembrane region" description="Helical" evidence="8">
    <location>
        <begin position="92"/>
        <end position="116"/>
    </location>
</feature>
<dbReference type="PANTHER" id="PTHR37461">
    <property type="entry name" value="ANTI-SIGMA-K FACTOR RSKA"/>
    <property type="match status" value="1"/>
</dbReference>
<comment type="subcellular location">
    <subcellularLocation>
        <location evidence="1">Membrane</location>
        <topology evidence="1">Single-pass membrane protein</topology>
    </subcellularLocation>
</comment>
<evidence type="ECO:0000256" key="1">
    <source>
        <dbReference type="ARBA" id="ARBA00004167"/>
    </source>
</evidence>
<dbReference type="InterPro" id="IPR051474">
    <property type="entry name" value="Anti-sigma-K/W_factor"/>
</dbReference>
<dbReference type="PANTHER" id="PTHR37461:SF1">
    <property type="entry name" value="ANTI-SIGMA-K FACTOR RSKA"/>
    <property type="match status" value="1"/>
</dbReference>